<dbReference type="HOGENOM" id="CLU_864575_0_0_1"/>
<dbReference type="PANTHER" id="PTHR43102:SF2">
    <property type="entry name" value="GAF DOMAIN-CONTAINING PROTEIN"/>
    <property type="match status" value="1"/>
</dbReference>
<proteinExistence type="predicted"/>
<dbReference type="EnsemblProtists" id="Phyra79463">
    <property type="protein sequence ID" value="Phyra79463"/>
    <property type="gene ID" value="Phyra79463"/>
</dbReference>
<dbReference type="eggNOG" id="ENOG502S0F1">
    <property type="taxonomic scope" value="Eukaryota"/>
</dbReference>
<organism evidence="1 2">
    <name type="scientific">Phytophthora ramorum</name>
    <name type="common">Sudden oak death agent</name>
    <dbReference type="NCBI Taxonomy" id="164328"/>
    <lineage>
        <taxon>Eukaryota</taxon>
        <taxon>Sar</taxon>
        <taxon>Stramenopiles</taxon>
        <taxon>Oomycota</taxon>
        <taxon>Peronosporomycetes</taxon>
        <taxon>Peronosporales</taxon>
        <taxon>Peronosporaceae</taxon>
        <taxon>Phytophthora</taxon>
    </lineage>
</organism>
<name>H3GRH2_PHYRM</name>
<sequence>MLAPDVVGASSFGVEEQIENWRLFALYFRDADLELKDTIIASTTTTVTLTSNTLRYAFPHLNSDGNGGTQGGVWSPLAARILGQKLVMHGSVTFGWDDSSDKVMRLESRADILSPMLKLLGSLEDVSSVFDNAMITPACQFCSVHIVDVQLEEVLQAVAKVKTRDARRAMSYLHADEFVDTQTLLAFPTSAEHKTPSYSYRVIKWALLKARRRDGQKTFCYLEYAGKRKPHAAVSSVVGFCVQGAIARGREVPTLEGYDILRGQFVRTSILVTKRHQFNILKITAVAQVDGALVPAAVRLTMKEIMLDFVGGGLLELRPTAR</sequence>
<dbReference type="STRING" id="164328.H3GRH2"/>
<evidence type="ECO:0000313" key="2">
    <source>
        <dbReference type="Proteomes" id="UP000005238"/>
    </source>
</evidence>
<dbReference type="VEuPathDB" id="FungiDB:KRP23_333"/>
<evidence type="ECO:0000313" key="1">
    <source>
        <dbReference type="EnsemblProtists" id="Phyra79463"/>
    </source>
</evidence>
<dbReference type="Proteomes" id="UP000005238">
    <property type="component" value="Unassembled WGS sequence"/>
</dbReference>
<reference evidence="2" key="1">
    <citation type="journal article" date="2006" name="Science">
        <title>Phytophthora genome sequences uncover evolutionary origins and mechanisms of pathogenesis.</title>
        <authorList>
            <person name="Tyler B.M."/>
            <person name="Tripathy S."/>
            <person name="Zhang X."/>
            <person name="Dehal P."/>
            <person name="Jiang R.H."/>
            <person name="Aerts A."/>
            <person name="Arredondo F.D."/>
            <person name="Baxter L."/>
            <person name="Bensasson D."/>
            <person name="Beynon J.L."/>
            <person name="Chapman J."/>
            <person name="Damasceno C.M."/>
            <person name="Dorrance A.E."/>
            <person name="Dou D."/>
            <person name="Dickerman A.W."/>
            <person name="Dubchak I.L."/>
            <person name="Garbelotto M."/>
            <person name="Gijzen M."/>
            <person name="Gordon S.G."/>
            <person name="Govers F."/>
            <person name="Grunwald N.J."/>
            <person name="Huang W."/>
            <person name="Ivors K.L."/>
            <person name="Jones R.W."/>
            <person name="Kamoun S."/>
            <person name="Krampis K."/>
            <person name="Lamour K.H."/>
            <person name="Lee M.K."/>
            <person name="McDonald W.H."/>
            <person name="Medina M."/>
            <person name="Meijer H.J."/>
            <person name="Nordberg E.K."/>
            <person name="Maclean D.J."/>
            <person name="Ospina-Giraldo M.D."/>
            <person name="Morris P.F."/>
            <person name="Phuntumart V."/>
            <person name="Putnam N.H."/>
            <person name="Rash S."/>
            <person name="Rose J.K."/>
            <person name="Sakihama Y."/>
            <person name="Salamov A.A."/>
            <person name="Savidor A."/>
            <person name="Scheuring C.F."/>
            <person name="Smith B.M."/>
            <person name="Sobral B.W."/>
            <person name="Terry A."/>
            <person name="Torto-Alalibo T.A."/>
            <person name="Win J."/>
            <person name="Xu Z."/>
            <person name="Zhang H."/>
            <person name="Grigoriev I.V."/>
            <person name="Rokhsar D.S."/>
            <person name="Boore J.L."/>
        </authorList>
    </citation>
    <scope>NUCLEOTIDE SEQUENCE [LARGE SCALE GENOMIC DNA]</scope>
    <source>
        <strain evidence="2">Pr102</strain>
    </source>
</reference>
<dbReference type="PANTHER" id="PTHR43102">
    <property type="entry name" value="SLR1143 PROTEIN"/>
    <property type="match status" value="1"/>
</dbReference>
<dbReference type="AlphaFoldDB" id="H3GRH2"/>
<protein>
    <submittedName>
        <fullName evidence="1">Uncharacterized protein</fullName>
    </submittedName>
</protein>
<dbReference type="EMBL" id="DS566037">
    <property type="status" value="NOT_ANNOTATED_CDS"/>
    <property type="molecule type" value="Genomic_DNA"/>
</dbReference>
<dbReference type="VEuPathDB" id="FungiDB:KRP22_10336"/>
<accession>H3GRH2</accession>
<dbReference type="InParanoid" id="H3GRH2"/>
<keyword evidence="2" id="KW-1185">Reference proteome</keyword>
<reference evidence="1" key="2">
    <citation type="submission" date="2015-06" db="UniProtKB">
        <authorList>
            <consortium name="EnsemblProtists"/>
        </authorList>
    </citation>
    <scope>IDENTIFICATION</scope>
    <source>
        <strain evidence="1">Pr102</strain>
    </source>
</reference>